<keyword evidence="4 9" id="KW-0812">Transmembrane</keyword>
<evidence type="ECO:0000256" key="6">
    <source>
        <dbReference type="ARBA" id="ARBA00022927"/>
    </source>
</evidence>
<evidence type="ECO:0000313" key="10">
    <source>
        <dbReference type="EMBL" id="GLB43149.1"/>
    </source>
</evidence>
<dbReference type="OrthoDB" id="9986677at2759"/>
<sequence length="597" mass="66908">MTPFNTFGYRWSFNPGPFTIKEHVCITVMANVVVAGAYATDVVLAQRIFYGQQVSWAYQILIVLSSQIIGFSLGGILRQFVVWPSSMIWPGALVNSALFNTLHKHYGKRDRGHMTRERFFTIVLACTFVWYWFPGFIFTALSVFNWACWIAPNNVVVNSLFGTNSGLGMGILTFDWSLISYIGSPLVTPWWSEANTAVSFVVIFWIIAPIIYFTNTWDTAFLPISSNLSFDNTGSPYQPKQIITDGLFDQAKYIAYSPLLIPTTMLLAYGVAFAAFIAVFVHIFLWFRHDLVRRFRSSLKDERDVHSRLMLEYKEVPFWWYGSVGIICLSFLLVAVSVFLPQLPAWAVLLAFIFSAILSLPLAMLQAITNQQVPTQVMHELVAGYMLPGRPIANMLFKAIAHIGTTQAVTFCGNLKLGHYMKIPPRIMFATQLVAAFISAFVVIGVQDWMLGNVEDVCTPHQKNGFCCPSSNTFATASLIWGGIGPRRLFSPGAPYAPLLWFFLNGGLAPIPFYLLARRFPLSFWRYINIPVCFAGLGLGTGVAISMIVVFFSVIYPKGGIQFNWWGNVVWTTTADAKGVPLYTLHPEDTIGPKVWS</sequence>
<accession>A0A9P3UPT7</accession>
<dbReference type="Pfam" id="PF03169">
    <property type="entry name" value="OPT"/>
    <property type="match status" value="1"/>
</dbReference>
<keyword evidence="11" id="KW-1185">Reference proteome</keyword>
<keyword evidence="6" id="KW-0653">Protein transport</keyword>
<dbReference type="InterPro" id="IPR004648">
    <property type="entry name" value="Oligpept_transpt"/>
</dbReference>
<evidence type="ECO:0000256" key="3">
    <source>
        <dbReference type="ARBA" id="ARBA00022448"/>
    </source>
</evidence>
<evidence type="ECO:0000256" key="2">
    <source>
        <dbReference type="ARBA" id="ARBA00008807"/>
    </source>
</evidence>
<evidence type="ECO:0000256" key="4">
    <source>
        <dbReference type="ARBA" id="ARBA00022692"/>
    </source>
</evidence>
<evidence type="ECO:0000256" key="7">
    <source>
        <dbReference type="ARBA" id="ARBA00022989"/>
    </source>
</evidence>
<organism evidence="10 11">
    <name type="scientific">Lyophyllum shimeji</name>
    <name type="common">Hon-shimeji</name>
    <name type="synonym">Tricholoma shimeji</name>
    <dbReference type="NCBI Taxonomy" id="47721"/>
    <lineage>
        <taxon>Eukaryota</taxon>
        <taxon>Fungi</taxon>
        <taxon>Dikarya</taxon>
        <taxon>Basidiomycota</taxon>
        <taxon>Agaricomycotina</taxon>
        <taxon>Agaricomycetes</taxon>
        <taxon>Agaricomycetidae</taxon>
        <taxon>Agaricales</taxon>
        <taxon>Tricholomatineae</taxon>
        <taxon>Lyophyllaceae</taxon>
        <taxon>Lyophyllum</taxon>
    </lineage>
</organism>
<evidence type="ECO:0000256" key="5">
    <source>
        <dbReference type="ARBA" id="ARBA00022856"/>
    </source>
</evidence>
<evidence type="ECO:0000256" key="1">
    <source>
        <dbReference type="ARBA" id="ARBA00004141"/>
    </source>
</evidence>
<evidence type="ECO:0000313" key="11">
    <source>
        <dbReference type="Proteomes" id="UP001063166"/>
    </source>
</evidence>
<dbReference type="GO" id="GO:0016020">
    <property type="term" value="C:membrane"/>
    <property type="evidence" value="ECO:0007669"/>
    <property type="project" value="UniProtKB-SubCell"/>
</dbReference>
<dbReference type="GO" id="GO:0035673">
    <property type="term" value="F:oligopeptide transmembrane transporter activity"/>
    <property type="evidence" value="ECO:0007669"/>
    <property type="project" value="InterPro"/>
</dbReference>
<keyword evidence="7 9" id="KW-1133">Transmembrane helix</keyword>
<dbReference type="EMBL" id="BRPK01000013">
    <property type="protein sequence ID" value="GLB43149.1"/>
    <property type="molecule type" value="Genomic_DNA"/>
</dbReference>
<dbReference type="PANTHER" id="PTHR22601">
    <property type="entry name" value="ISP4 LIKE PROTEIN"/>
    <property type="match status" value="1"/>
</dbReference>
<feature type="transmembrane region" description="Helical" evidence="9">
    <location>
        <begin position="56"/>
        <end position="74"/>
    </location>
</feature>
<dbReference type="AlphaFoldDB" id="A0A9P3UPT7"/>
<dbReference type="GO" id="GO:0015031">
    <property type="term" value="P:protein transport"/>
    <property type="evidence" value="ECO:0007669"/>
    <property type="project" value="UniProtKB-KW"/>
</dbReference>
<comment type="subcellular location">
    <subcellularLocation>
        <location evidence="1">Membrane</location>
        <topology evidence="1">Multi-pass membrane protein</topology>
    </subcellularLocation>
</comment>
<feature type="transmembrane region" description="Helical" evidence="9">
    <location>
        <begin position="266"/>
        <end position="287"/>
    </location>
</feature>
<evidence type="ECO:0000256" key="9">
    <source>
        <dbReference type="SAM" id="Phobius"/>
    </source>
</evidence>
<feature type="transmembrane region" description="Helical" evidence="9">
    <location>
        <begin position="80"/>
        <end position="99"/>
    </location>
</feature>
<dbReference type="NCBIfam" id="TIGR00727">
    <property type="entry name" value="ISP4_OPT"/>
    <property type="match status" value="1"/>
</dbReference>
<dbReference type="InterPro" id="IPR004813">
    <property type="entry name" value="OPT"/>
</dbReference>
<dbReference type="Proteomes" id="UP001063166">
    <property type="component" value="Unassembled WGS sequence"/>
</dbReference>
<feature type="transmembrane region" description="Helical" evidence="9">
    <location>
        <begin position="496"/>
        <end position="516"/>
    </location>
</feature>
<comment type="caution">
    <text evidence="10">The sequence shown here is derived from an EMBL/GenBank/DDBJ whole genome shotgun (WGS) entry which is preliminary data.</text>
</comment>
<dbReference type="NCBIfam" id="TIGR00728">
    <property type="entry name" value="OPT_sfam"/>
    <property type="match status" value="1"/>
</dbReference>
<feature type="transmembrane region" description="Helical" evidence="9">
    <location>
        <begin position="346"/>
        <end position="368"/>
    </location>
</feature>
<keyword evidence="5" id="KW-0571">Peptide transport</keyword>
<proteinExistence type="inferred from homology"/>
<feature type="transmembrane region" description="Helical" evidence="9">
    <location>
        <begin position="528"/>
        <end position="556"/>
    </location>
</feature>
<reference evidence="10" key="1">
    <citation type="submission" date="2022-07" db="EMBL/GenBank/DDBJ databases">
        <title>The genome of Lyophyllum shimeji provides insight into the initial evolution of ectomycorrhizal fungal genome.</title>
        <authorList>
            <person name="Kobayashi Y."/>
            <person name="Shibata T."/>
            <person name="Hirakawa H."/>
            <person name="Shigenobu S."/>
            <person name="Nishiyama T."/>
            <person name="Yamada A."/>
            <person name="Hasebe M."/>
            <person name="Kawaguchi M."/>
        </authorList>
    </citation>
    <scope>NUCLEOTIDE SEQUENCE</scope>
    <source>
        <strain evidence="10">AT787</strain>
    </source>
</reference>
<evidence type="ECO:0000256" key="8">
    <source>
        <dbReference type="ARBA" id="ARBA00023136"/>
    </source>
</evidence>
<feature type="transmembrane region" description="Helical" evidence="9">
    <location>
        <begin position="167"/>
        <end position="187"/>
    </location>
</feature>
<protein>
    <submittedName>
        <fullName evidence="10">OPT oligopeptide transporter protein</fullName>
    </submittedName>
</protein>
<feature type="transmembrane region" description="Helical" evidence="9">
    <location>
        <begin position="427"/>
        <end position="446"/>
    </location>
</feature>
<feature type="transmembrane region" description="Helical" evidence="9">
    <location>
        <begin position="119"/>
        <end position="147"/>
    </location>
</feature>
<keyword evidence="8 9" id="KW-0472">Membrane</keyword>
<feature type="transmembrane region" description="Helical" evidence="9">
    <location>
        <begin position="194"/>
        <end position="213"/>
    </location>
</feature>
<keyword evidence="3" id="KW-0813">Transport</keyword>
<comment type="similarity">
    <text evidence="2">Belongs to the oligopeptide OPT transporter family.</text>
</comment>
<gene>
    <name evidence="10" type="ORF">LshimejAT787_1300500</name>
</gene>
<feature type="transmembrane region" description="Helical" evidence="9">
    <location>
        <begin position="318"/>
        <end position="340"/>
    </location>
</feature>
<name>A0A9P3UPT7_LYOSH</name>